<dbReference type="VEuPathDB" id="FungiDB:PV09_00180"/>
<feature type="transmembrane region" description="Helical" evidence="2">
    <location>
        <begin position="136"/>
        <end position="159"/>
    </location>
</feature>
<proteinExistence type="predicted"/>
<dbReference type="InParanoid" id="A0A0D2ARC3"/>
<dbReference type="AlphaFoldDB" id="A0A0D2ARC3"/>
<feature type="transmembrane region" description="Helical" evidence="2">
    <location>
        <begin position="46"/>
        <end position="66"/>
    </location>
</feature>
<evidence type="ECO:0008006" key="5">
    <source>
        <dbReference type="Google" id="ProtNLM"/>
    </source>
</evidence>
<feature type="compositionally biased region" description="Polar residues" evidence="1">
    <location>
        <begin position="264"/>
        <end position="282"/>
    </location>
</feature>
<dbReference type="STRING" id="253628.A0A0D2ARC3"/>
<feature type="transmembrane region" description="Helical" evidence="2">
    <location>
        <begin position="21"/>
        <end position="40"/>
    </location>
</feature>
<feature type="region of interest" description="Disordered" evidence="1">
    <location>
        <begin position="172"/>
        <end position="308"/>
    </location>
</feature>
<sequence length="308" mass="33663">MRQALSTLQKVKTGVHTLQALLIFVAACITLAVFVQQGSTDGRTKWFFAVCWLSIPALIYLVAVPIWSRAANVAKAMWFAIVDVLFAIFWLAAFAAVLSWNRDGTIQGAKDKKIPTDQANCTTFAYGTEKKCSLSYSASSVGVVIFLLFLISSGISIFYTVKVKKNPQMDDPWLAPESAQPYKPAMNDAELGDPKDPVWDANTQDIDGPHDADSDDGRMDGRHYGTDTEDGRHPGQPVQWGGHGPFDDAHAVPPYEDTEYRGASSYQPPSALSPTNVYSPQNRDAPEYGSSRSRQTGGYSFSAPHTDA</sequence>
<evidence type="ECO:0000256" key="1">
    <source>
        <dbReference type="SAM" id="MobiDB-lite"/>
    </source>
</evidence>
<feature type="compositionally biased region" description="Basic and acidic residues" evidence="1">
    <location>
        <begin position="207"/>
        <end position="233"/>
    </location>
</feature>
<organism evidence="3 4">
    <name type="scientific">Verruconis gallopava</name>
    <dbReference type="NCBI Taxonomy" id="253628"/>
    <lineage>
        <taxon>Eukaryota</taxon>
        <taxon>Fungi</taxon>
        <taxon>Dikarya</taxon>
        <taxon>Ascomycota</taxon>
        <taxon>Pezizomycotina</taxon>
        <taxon>Dothideomycetes</taxon>
        <taxon>Pleosporomycetidae</taxon>
        <taxon>Venturiales</taxon>
        <taxon>Sympoventuriaceae</taxon>
        <taxon>Verruconis</taxon>
    </lineage>
</organism>
<dbReference type="PANTHER" id="PTHR37451:SF3">
    <property type="entry name" value="MARVEL DOMAIN-CONTAINING PROTEIN"/>
    <property type="match status" value="1"/>
</dbReference>
<accession>A0A0D2ARC3</accession>
<dbReference type="OrthoDB" id="5284712at2759"/>
<keyword evidence="2" id="KW-0812">Transmembrane</keyword>
<dbReference type="RefSeq" id="XP_016219127.1">
    <property type="nucleotide sequence ID" value="XM_016352870.1"/>
</dbReference>
<dbReference type="GeneID" id="27308153"/>
<evidence type="ECO:0000313" key="3">
    <source>
        <dbReference type="EMBL" id="KIW09258.1"/>
    </source>
</evidence>
<reference evidence="3 4" key="1">
    <citation type="submission" date="2015-01" db="EMBL/GenBank/DDBJ databases">
        <title>The Genome Sequence of Ochroconis gallopava CBS43764.</title>
        <authorList>
            <consortium name="The Broad Institute Genomics Platform"/>
            <person name="Cuomo C."/>
            <person name="de Hoog S."/>
            <person name="Gorbushina A."/>
            <person name="Stielow B."/>
            <person name="Teixiera M."/>
            <person name="Abouelleil A."/>
            <person name="Chapman S.B."/>
            <person name="Priest M."/>
            <person name="Young S.K."/>
            <person name="Wortman J."/>
            <person name="Nusbaum C."/>
            <person name="Birren B."/>
        </authorList>
    </citation>
    <scope>NUCLEOTIDE SEQUENCE [LARGE SCALE GENOMIC DNA]</scope>
    <source>
        <strain evidence="3 4">CBS 43764</strain>
    </source>
</reference>
<keyword evidence="4" id="KW-1185">Reference proteome</keyword>
<dbReference type="PROSITE" id="PS51257">
    <property type="entry name" value="PROKAR_LIPOPROTEIN"/>
    <property type="match status" value="1"/>
</dbReference>
<dbReference type="EMBL" id="KN847529">
    <property type="protein sequence ID" value="KIW09258.1"/>
    <property type="molecule type" value="Genomic_DNA"/>
</dbReference>
<evidence type="ECO:0000313" key="4">
    <source>
        <dbReference type="Proteomes" id="UP000053259"/>
    </source>
</evidence>
<keyword evidence="2" id="KW-1133">Transmembrane helix</keyword>
<keyword evidence="2" id="KW-0472">Membrane</keyword>
<dbReference type="PANTHER" id="PTHR37451">
    <property type="entry name" value="MARVEL DOMAIN"/>
    <property type="match status" value="1"/>
</dbReference>
<feature type="compositionally biased region" description="Polar residues" evidence="1">
    <location>
        <begin position="290"/>
        <end position="299"/>
    </location>
</feature>
<gene>
    <name evidence="3" type="ORF">PV09_00180</name>
</gene>
<dbReference type="Proteomes" id="UP000053259">
    <property type="component" value="Unassembled WGS sequence"/>
</dbReference>
<protein>
    <recommendedName>
        <fullName evidence="5">MARVEL domain-containing protein</fullName>
    </recommendedName>
</protein>
<evidence type="ECO:0000256" key="2">
    <source>
        <dbReference type="SAM" id="Phobius"/>
    </source>
</evidence>
<name>A0A0D2ARC3_9PEZI</name>
<feature type="transmembrane region" description="Helical" evidence="2">
    <location>
        <begin position="78"/>
        <end position="100"/>
    </location>
</feature>
<dbReference type="HOGENOM" id="CLU_063075_1_0_1"/>